<dbReference type="AlphaFoldDB" id="A0A948TKQ8"/>
<reference evidence="2" key="2">
    <citation type="submission" date="2021-04" db="EMBL/GenBank/DDBJ databases">
        <authorList>
            <person name="Gilroy R."/>
        </authorList>
    </citation>
    <scope>NUCLEOTIDE SEQUENCE</scope>
    <source>
        <strain evidence="2">8470</strain>
    </source>
</reference>
<accession>A0A948TKQ8</accession>
<protein>
    <submittedName>
        <fullName evidence="2">DUF3108 domain-containing protein</fullName>
    </submittedName>
</protein>
<feature type="signal peptide" evidence="1">
    <location>
        <begin position="1"/>
        <end position="19"/>
    </location>
</feature>
<evidence type="ECO:0000313" key="2">
    <source>
        <dbReference type="EMBL" id="MBU3855168.1"/>
    </source>
</evidence>
<reference evidence="2" key="1">
    <citation type="journal article" date="2021" name="PeerJ">
        <title>Extensive microbial diversity within the chicken gut microbiome revealed by metagenomics and culture.</title>
        <authorList>
            <person name="Gilroy R."/>
            <person name="Ravi A."/>
            <person name="Getino M."/>
            <person name="Pursley I."/>
            <person name="Horton D.L."/>
            <person name="Alikhan N.F."/>
            <person name="Baker D."/>
            <person name="Gharbi K."/>
            <person name="Hall N."/>
            <person name="Watson M."/>
            <person name="Adriaenssens E.M."/>
            <person name="Foster-Nyarko E."/>
            <person name="Jarju S."/>
            <person name="Secka A."/>
            <person name="Antonio M."/>
            <person name="Oren A."/>
            <person name="Chaudhuri R.R."/>
            <person name="La Ragione R."/>
            <person name="Hildebrand F."/>
            <person name="Pallen M.J."/>
        </authorList>
    </citation>
    <scope>NUCLEOTIDE SEQUENCE</scope>
    <source>
        <strain evidence="2">8470</strain>
    </source>
</reference>
<organism evidence="2 3">
    <name type="scientific">Candidatus Phocaeicola excrementipullorum</name>
    <dbReference type="NCBI Taxonomy" id="2838731"/>
    <lineage>
        <taxon>Bacteria</taxon>
        <taxon>Pseudomonadati</taxon>
        <taxon>Bacteroidota</taxon>
        <taxon>Bacteroidia</taxon>
        <taxon>Bacteroidales</taxon>
        <taxon>Bacteroidaceae</taxon>
        <taxon>Phocaeicola</taxon>
    </lineage>
</organism>
<name>A0A948TKQ8_9BACT</name>
<feature type="chain" id="PRO_5037990847" evidence="1">
    <location>
        <begin position="20"/>
        <end position="270"/>
    </location>
</feature>
<evidence type="ECO:0000256" key="1">
    <source>
        <dbReference type="SAM" id="SignalP"/>
    </source>
</evidence>
<proteinExistence type="predicted"/>
<dbReference type="InterPro" id="IPR021457">
    <property type="entry name" value="DUF3108"/>
</dbReference>
<dbReference type="EMBL" id="JAHLFJ010000012">
    <property type="protein sequence ID" value="MBU3855168.1"/>
    <property type="molecule type" value="Genomic_DNA"/>
</dbReference>
<comment type="caution">
    <text evidence="2">The sequence shown here is derived from an EMBL/GenBank/DDBJ whole genome shotgun (WGS) entry which is preliminary data.</text>
</comment>
<dbReference type="Proteomes" id="UP000784286">
    <property type="component" value="Unassembled WGS sequence"/>
</dbReference>
<dbReference type="Pfam" id="PF11306">
    <property type="entry name" value="DUF3108"/>
    <property type="match status" value="1"/>
</dbReference>
<gene>
    <name evidence="2" type="ORF">H9928_01160</name>
</gene>
<evidence type="ECO:0000313" key="3">
    <source>
        <dbReference type="Proteomes" id="UP000784286"/>
    </source>
</evidence>
<keyword evidence="1" id="KW-0732">Signal</keyword>
<sequence>MRKLILCLCLLIGSMAAKAQCGAVNDAIKPGETLSYELKFNWKFIWINAGWAKMTVNEATYKGMPCLRTDLESYTNKKIDFFFKMRDTLTCITTKDLVPVYFRKGAEEGKRYTVDEVNFSYRNGLCIVDQQRTLRGNTDKHHDEMEVCVYDMLSILLQARSYDPTDYKVGQKILFSMATGRAIEKQTLIYRGKENFKSENNVTYRCLVFSLVEYTAEGKEKEVITFYVTDDRNHLPVRLDMYLNFGSAKAFLTNIEGNRHPLTSIVEEGK</sequence>